<dbReference type="Proteomes" id="UP000755104">
    <property type="component" value="Unassembled WGS sequence"/>
</dbReference>
<comment type="similarity">
    <text evidence="3">Belongs to the bacterial secretin family.</text>
</comment>
<evidence type="ECO:0000256" key="4">
    <source>
        <dbReference type="RuleBase" id="RU004004"/>
    </source>
</evidence>
<keyword evidence="2" id="KW-0732">Signal</keyword>
<reference evidence="8 9" key="1">
    <citation type="submission" date="2021-08" db="EMBL/GenBank/DDBJ databases">
        <title>Comparative Genomics Analysis of the Genus Qipengyuania Reveals Extensive Genetic Diversity and Metabolic Versatility, Including the Description of Fifteen Novel Species.</title>
        <authorList>
            <person name="Liu Y."/>
        </authorList>
    </citation>
    <scope>NUCLEOTIDE SEQUENCE [LARGE SCALE GENOMIC DNA]</scope>
    <source>
        <strain evidence="8 9">6D47A</strain>
    </source>
</reference>
<feature type="compositionally biased region" description="Basic and acidic residues" evidence="5">
    <location>
        <begin position="568"/>
        <end position="577"/>
    </location>
</feature>
<keyword evidence="9" id="KW-1185">Reference proteome</keyword>
<gene>
    <name evidence="8" type="primary">sctC</name>
    <name evidence="8" type="ORF">K3174_09435</name>
</gene>
<dbReference type="PANTHER" id="PTHR30332:SF5">
    <property type="entry name" value="SPI-1 TYPE 3 SECRETION SYSTEM SECRETIN"/>
    <property type="match status" value="1"/>
</dbReference>
<evidence type="ECO:0000313" key="8">
    <source>
        <dbReference type="EMBL" id="MBX7482756.1"/>
    </source>
</evidence>
<dbReference type="InterPro" id="IPR038591">
    <property type="entry name" value="NolW-like_sf"/>
</dbReference>
<dbReference type="Gene3D" id="3.30.1370.120">
    <property type="match status" value="1"/>
</dbReference>
<protein>
    <submittedName>
        <fullName evidence="8">Type III secretion system outer membrane ring subunit SctC</fullName>
    </submittedName>
</protein>
<dbReference type="Gene3D" id="3.55.50.30">
    <property type="match status" value="1"/>
</dbReference>
<evidence type="ECO:0000259" key="6">
    <source>
        <dbReference type="Pfam" id="PF00263"/>
    </source>
</evidence>
<organism evidence="8 9">
    <name type="scientific">Qipengyuania qiaonensis</name>
    <dbReference type="NCBI Taxonomy" id="2867240"/>
    <lineage>
        <taxon>Bacteria</taxon>
        <taxon>Pseudomonadati</taxon>
        <taxon>Pseudomonadota</taxon>
        <taxon>Alphaproteobacteria</taxon>
        <taxon>Sphingomonadales</taxon>
        <taxon>Erythrobacteraceae</taxon>
        <taxon>Qipengyuania</taxon>
    </lineage>
</organism>
<name>A0ABS7J606_9SPHN</name>
<dbReference type="Pfam" id="PF03958">
    <property type="entry name" value="Secretin_N"/>
    <property type="match status" value="1"/>
</dbReference>
<dbReference type="InterPro" id="IPR050810">
    <property type="entry name" value="Bact_Secretion_Sys_Channel"/>
</dbReference>
<keyword evidence="4" id="KW-0813">Transport</keyword>
<sequence>MNITARGTALPDFLERLFSEGGFRVQVSNSLRGQQVNGQFRGTVSEVWQQVSTAFNLVGYYDRSVIRFYSARDISTRRFDGINAAAVAGEARRLGMLDRNNSISASGGGISATGVPAFLQQVADIAGRNRAPFADGSEDGVISPIDPNSRQGTSMAVVQSEILRRASVREPYEVRIFFLRYASANDTFIRVGDTQSRVPGIASILSGIMGDGQLPQTVRTSGDIVDRFRGGLRPTLDLLGDDGIALVPTDPERDLREERVVSEIPRGVNGPRIEVDDTQNALIVRDRPESMEVYEGIITALDQPPQMVEIEAAIIDLNVDRLEDLGIDFDISVDGLDLLFGGQSSAPVPDFSDPNIAGSYVTGSGNTFIARLTALERNGAVSVVSRPQLITLDNRAALFDSMQEIYVEIEGTISRLERINIGTMLRVTPAIVYQDGLPSVRLRIDIEDGSPTTLSVDGLPVLRRSRVASQAVINQGESLLIGGITIDSDFEYRSKVPILGDIPLLGQIFRKRREGSTRVERLFLLTPRIVGQGEAGTAIARRDPIPLEQLQQLGGDEDEIEQRRKARLERGREQARP</sequence>
<proteinExistence type="inferred from homology"/>
<accession>A0ABS7J606</accession>
<dbReference type="PRINTS" id="PR01337">
    <property type="entry name" value="TYPE3OMGPROT"/>
</dbReference>
<feature type="domain" description="NolW-like" evidence="7">
    <location>
        <begin position="174"/>
        <end position="306"/>
    </location>
</feature>
<dbReference type="NCBIfam" id="TIGR02516">
    <property type="entry name" value="type_III_yscC"/>
    <property type="match status" value="1"/>
</dbReference>
<dbReference type="InterPro" id="IPR003522">
    <property type="entry name" value="T3SS_OM_pore_YscC"/>
</dbReference>
<dbReference type="Pfam" id="PF00263">
    <property type="entry name" value="Secretin"/>
    <property type="match status" value="1"/>
</dbReference>
<feature type="region of interest" description="Disordered" evidence="5">
    <location>
        <begin position="546"/>
        <end position="577"/>
    </location>
</feature>
<comment type="caution">
    <text evidence="8">The sequence shown here is derived from an EMBL/GenBank/DDBJ whole genome shotgun (WGS) entry which is preliminary data.</text>
</comment>
<comment type="subcellular location">
    <subcellularLocation>
        <location evidence="1 4">Cell outer membrane</location>
    </subcellularLocation>
</comment>
<evidence type="ECO:0000256" key="1">
    <source>
        <dbReference type="ARBA" id="ARBA00004442"/>
    </source>
</evidence>
<evidence type="ECO:0000256" key="5">
    <source>
        <dbReference type="SAM" id="MobiDB-lite"/>
    </source>
</evidence>
<evidence type="ECO:0000259" key="7">
    <source>
        <dbReference type="Pfam" id="PF03958"/>
    </source>
</evidence>
<dbReference type="InterPro" id="IPR004846">
    <property type="entry name" value="T2SS/T3SS_dom"/>
</dbReference>
<dbReference type="EMBL" id="JAIGNO010000005">
    <property type="protein sequence ID" value="MBX7482756.1"/>
    <property type="molecule type" value="Genomic_DNA"/>
</dbReference>
<evidence type="ECO:0000256" key="2">
    <source>
        <dbReference type="ARBA" id="ARBA00022729"/>
    </source>
</evidence>
<evidence type="ECO:0000313" key="9">
    <source>
        <dbReference type="Proteomes" id="UP000755104"/>
    </source>
</evidence>
<dbReference type="PANTHER" id="PTHR30332">
    <property type="entry name" value="PROBABLE GENERAL SECRETION PATHWAY PROTEIN D"/>
    <property type="match status" value="1"/>
</dbReference>
<dbReference type="InterPro" id="IPR005644">
    <property type="entry name" value="NolW-like"/>
</dbReference>
<feature type="domain" description="Type II/III secretion system secretin-like" evidence="6">
    <location>
        <begin position="374"/>
        <end position="530"/>
    </location>
</feature>
<evidence type="ECO:0000256" key="3">
    <source>
        <dbReference type="RuleBase" id="RU004003"/>
    </source>
</evidence>